<dbReference type="OrthoDB" id="2190947at2759"/>
<dbReference type="Gene3D" id="3.30.56.30">
    <property type="entry name" value="Signal recognition particle, SRP19-like subunit"/>
    <property type="match status" value="1"/>
</dbReference>
<keyword evidence="7" id="KW-1185">Reference proteome</keyword>
<dbReference type="EMBL" id="NBIV01000011">
    <property type="protein sequence ID" value="PXF48804.1"/>
    <property type="molecule type" value="Genomic_DNA"/>
</dbReference>
<gene>
    <name evidence="6" type="ORF">BWQ96_01360</name>
</gene>
<dbReference type="GO" id="GO:0005786">
    <property type="term" value="C:signal recognition particle, endoplasmic reticulum targeting"/>
    <property type="evidence" value="ECO:0007669"/>
    <property type="project" value="UniProtKB-KW"/>
</dbReference>
<feature type="compositionally biased region" description="Low complexity" evidence="5">
    <location>
        <begin position="134"/>
        <end position="143"/>
    </location>
</feature>
<dbReference type="GO" id="GO:0008312">
    <property type="term" value="F:7S RNA binding"/>
    <property type="evidence" value="ECO:0007669"/>
    <property type="project" value="InterPro"/>
</dbReference>
<organism evidence="6 7">
    <name type="scientific">Gracilariopsis chorda</name>
    <dbReference type="NCBI Taxonomy" id="448386"/>
    <lineage>
        <taxon>Eukaryota</taxon>
        <taxon>Rhodophyta</taxon>
        <taxon>Florideophyceae</taxon>
        <taxon>Rhodymeniophycidae</taxon>
        <taxon>Gracilariales</taxon>
        <taxon>Gracilariaceae</taxon>
        <taxon>Gracilariopsis</taxon>
    </lineage>
</organism>
<keyword evidence="2" id="KW-0963">Cytoplasm</keyword>
<dbReference type="STRING" id="448386.A0A2V3J346"/>
<evidence type="ECO:0000256" key="5">
    <source>
        <dbReference type="SAM" id="MobiDB-lite"/>
    </source>
</evidence>
<comment type="subcellular location">
    <subcellularLocation>
        <location evidence="1">Cytoplasm</location>
    </subcellularLocation>
</comment>
<evidence type="ECO:0000256" key="4">
    <source>
        <dbReference type="ARBA" id="ARBA00023274"/>
    </source>
</evidence>
<keyword evidence="4" id="KW-0687">Ribonucleoprotein</keyword>
<dbReference type="AlphaFoldDB" id="A0A2V3J346"/>
<keyword evidence="3" id="KW-0733">Signal recognition particle</keyword>
<evidence type="ECO:0000256" key="1">
    <source>
        <dbReference type="ARBA" id="ARBA00004496"/>
    </source>
</evidence>
<proteinExistence type="predicted"/>
<evidence type="ECO:0000256" key="3">
    <source>
        <dbReference type="ARBA" id="ARBA00023135"/>
    </source>
</evidence>
<dbReference type="PANTHER" id="PTHR17453:SF0">
    <property type="entry name" value="SIGNAL RECOGNITION PARTICLE 19 KDA PROTEIN"/>
    <property type="match status" value="1"/>
</dbReference>
<feature type="region of interest" description="Disordered" evidence="5">
    <location>
        <begin position="117"/>
        <end position="152"/>
    </location>
</feature>
<dbReference type="GO" id="GO:0006617">
    <property type="term" value="P:SRP-dependent cotranslational protein targeting to membrane, signal sequence recognition"/>
    <property type="evidence" value="ECO:0007669"/>
    <property type="project" value="TreeGrafter"/>
</dbReference>
<sequence>MNRPTIVFGANYGPDVDPRRWVVIYPPYIDKNRKEKEGRKIAKEKCVEKPNMKEVFDCATLLRLQTALELDKAYCRDYWQRGRIRVRLFDDDGKPIRPDIANRRTLYSKVAELIPEHRRQVESKKAKSAKKPAAKQGKGAPAPTKKKKKGKR</sequence>
<evidence type="ECO:0000256" key="2">
    <source>
        <dbReference type="ARBA" id="ARBA00022490"/>
    </source>
</evidence>
<dbReference type="InterPro" id="IPR036521">
    <property type="entry name" value="SRP19-like_sf"/>
</dbReference>
<dbReference type="PANTHER" id="PTHR17453">
    <property type="entry name" value="SIGNAL RECOGNITION PARTICLE 19 KD PROTEIN"/>
    <property type="match status" value="1"/>
</dbReference>
<dbReference type="FunFam" id="3.30.56.30:FF:000003">
    <property type="entry name" value="Signal recognition particle SEC65 subunit"/>
    <property type="match status" value="1"/>
</dbReference>
<dbReference type="Proteomes" id="UP000247409">
    <property type="component" value="Unassembled WGS sequence"/>
</dbReference>
<name>A0A2V3J346_9FLOR</name>
<evidence type="ECO:0000313" key="7">
    <source>
        <dbReference type="Proteomes" id="UP000247409"/>
    </source>
</evidence>
<reference evidence="6 7" key="1">
    <citation type="journal article" date="2018" name="Mol. Biol. Evol.">
        <title>Analysis of the draft genome of the red seaweed Gracilariopsis chorda provides insights into genome size evolution in Rhodophyta.</title>
        <authorList>
            <person name="Lee J."/>
            <person name="Yang E.C."/>
            <person name="Graf L."/>
            <person name="Yang J.H."/>
            <person name="Qiu H."/>
            <person name="Zel Zion U."/>
            <person name="Chan C.X."/>
            <person name="Stephens T.G."/>
            <person name="Weber A.P.M."/>
            <person name="Boo G.H."/>
            <person name="Boo S.M."/>
            <person name="Kim K.M."/>
            <person name="Shin Y."/>
            <person name="Jung M."/>
            <person name="Lee S.J."/>
            <person name="Yim H.S."/>
            <person name="Lee J.H."/>
            <person name="Bhattacharya D."/>
            <person name="Yoon H.S."/>
        </authorList>
    </citation>
    <scope>NUCLEOTIDE SEQUENCE [LARGE SCALE GENOMIC DNA]</scope>
    <source>
        <strain evidence="6 7">SKKU-2015</strain>
        <tissue evidence="6">Whole body</tissue>
    </source>
</reference>
<dbReference type="SUPFAM" id="SSF69695">
    <property type="entry name" value="SRP19"/>
    <property type="match status" value="1"/>
</dbReference>
<accession>A0A2V3J346</accession>
<protein>
    <submittedName>
        <fullName evidence="6">Signal recognition particle 19 kDa protein</fullName>
    </submittedName>
</protein>
<dbReference type="InterPro" id="IPR002778">
    <property type="entry name" value="Signal_recog_particle_SRP19"/>
</dbReference>
<dbReference type="Pfam" id="PF01922">
    <property type="entry name" value="SRP19"/>
    <property type="match status" value="1"/>
</dbReference>
<evidence type="ECO:0000313" key="6">
    <source>
        <dbReference type="EMBL" id="PXF48804.1"/>
    </source>
</evidence>
<comment type="caution">
    <text evidence="6">The sequence shown here is derived from an EMBL/GenBank/DDBJ whole genome shotgun (WGS) entry which is preliminary data.</text>
</comment>